<gene>
    <name evidence="2" type="ORF">ITX56_19425</name>
</gene>
<evidence type="ECO:0000313" key="3">
    <source>
        <dbReference type="Proteomes" id="UP000706580"/>
    </source>
</evidence>
<dbReference type="EMBL" id="JADMNK010000012">
    <property type="protein sequence ID" value="MBZ0059931.1"/>
    <property type="molecule type" value="Genomic_DNA"/>
</dbReference>
<sequence length="132" mass="14936">MGVIEGEEPVRPNTWEQIKCTEKGVKDWIDENLKGKSCLVVLIGSETATRPLVIYEIQKAWEQGKAVVGIFIHRLNCPNNGYGTKGENPFDQLIFKRGDDVIEPLVYEPDSNDAYNDIKKNLSTWVENAINQ</sequence>
<dbReference type="SUPFAM" id="SSF52206">
    <property type="entry name" value="Hypothetical protein MTH538"/>
    <property type="match status" value="1"/>
</dbReference>
<comment type="caution">
    <text evidence="2">The sequence shown here is derived from an EMBL/GenBank/DDBJ whole genome shotgun (WGS) entry which is preliminary data.</text>
</comment>
<proteinExistence type="predicted"/>
<evidence type="ECO:0000259" key="1">
    <source>
        <dbReference type="Pfam" id="PF08937"/>
    </source>
</evidence>
<protein>
    <submittedName>
        <fullName evidence="2">TIR domain-containing protein</fullName>
    </submittedName>
</protein>
<reference evidence="2 3" key="1">
    <citation type="submission" date="2020-11" db="EMBL/GenBank/DDBJ databases">
        <title>Draft Genome of Enterobacter sp. strain EMC7.</title>
        <authorList>
            <person name="Barman P."/>
            <person name="Sinha S."/>
            <person name="Sen S."/>
            <person name="Chakraborty R."/>
        </authorList>
    </citation>
    <scope>NUCLEOTIDE SEQUENCE [LARGE SCALE GENOMIC DNA]</scope>
    <source>
        <strain evidence="2 3">EMC7</strain>
    </source>
</reference>
<accession>A0ABS7S2Z4</accession>
<evidence type="ECO:0000313" key="2">
    <source>
        <dbReference type="EMBL" id="MBZ0059931.1"/>
    </source>
</evidence>
<dbReference type="InterPro" id="IPR015032">
    <property type="entry name" value="ThsB__TIR-like_domain"/>
</dbReference>
<name>A0ABS7S2Z4_9ENTR</name>
<dbReference type="Pfam" id="PF08937">
    <property type="entry name" value="ThsB_TIR"/>
    <property type="match status" value="1"/>
</dbReference>
<feature type="domain" description="Thoeris protein ThsB TIR-like" evidence="1">
    <location>
        <begin position="21"/>
        <end position="75"/>
    </location>
</feature>
<keyword evidence="3" id="KW-1185">Reference proteome</keyword>
<dbReference type="InterPro" id="IPR036490">
    <property type="entry name" value="ThsB_TIR-like_sf"/>
</dbReference>
<dbReference type="Proteomes" id="UP000706580">
    <property type="component" value="Unassembled WGS sequence"/>
</dbReference>
<organism evidence="2 3">
    <name type="scientific">Leclercia barmai</name>
    <dbReference type="NCBI Taxonomy" id="2785629"/>
    <lineage>
        <taxon>Bacteria</taxon>
        <taxon>Pseudomonadati</taxon>
        <taxon>Pseudomonadota</taxon>
        <taxon>Gammaproteobacteria</taxon>
        <taxon>Enterobacterales</taxon>
        <taxon>Enterobacteriaceae</taxon>
        <taxon>Leclercia</taxon>
    </lineage>
</organism>
<dbReference type="Gene3D" id="3.40.50.9200">
    <property type="entry name" value="Hypothetical protein MTH538"/>
    <property type="match status" value="1"/>
</dbReference>